<dbReference type="PANTHER" id="PTHR10039">
    <property type="entry name" value="AMELOGENIN"/>
    <property type="match status" value="1"/>
</dbReference>
<dbReference type="InterPro" id="IPR056884">
    <property type="entry name" value="NPHP3-like_N"/>
</dbReference>
<sequence length="350" mass="40556">MNPALRPERDGEDHLRPQKRQKTSYSNTEIDLLPVTGDASRVSWPNARFPEQANLRNHRQMLMESLVFEQIDSRKTTIETAYSETCHWFLKHPDYLSWLDSEKQSQHRGFLWIQGKRGAGKSIIMKFIYTRMKKTDIPMKALTISFFFNAGGELLEKSVSGMYRSLLLQLLEGFPDLQQILDDPDLIPRNQVTCPPLNILKELFHSAISYLDKRILTCFVDALDECDAQKVKDMVEFFEEVAEQCVEDNTRFQVCFSSRHCAYIDIKSGIRLTLEGQDGHIDDLNHYITKRLRIEDPTLNDKLKQVMLEKAAGGFLWVAQAVATVNKENRRGRLALWRKLDEANELLMEN</sequence>
<dbReference type="InterPro" id="IPR027417">
    <property type="entry name" value="P-loop_NTPase"/>
</dbReference>
<dbReference type="Proteomes" id="UP000030701">
    <property type="component" value="Unassembled WGS sequence"/>
</dbReference>
<dbReference type="PANTHER" id="PTHR10039:SF5">
    <property type="entry name" value="NACHT DOMAIN-CONTAINING PROTEIN"/>
    <property type="match status" value="1"/>
</dbReference>
<feature type="compositionally biased region" description="Basic and acidic residues" evidence="2">
    <location>
        <begin position="1"/>
        <end position="16"/>
    </location>
</feature>
<dbReference type="HOGENOM" id="CLU_792365_0_0_1"/>
<organism evidence="4">
    <name type="scientific">Fusarium oxysporum f. sp. vasinfectum 25433</name>
    <dbReference type="NCBI Taxonomy" id="1089449"/>
    <lineage>
        <taxon>Eukaryota</taxon>
        <taxon>Fungi</taxon>
        <taxon>Dikarya</taxon>
        <taxon>Ascomycota</taxon>
        <taxon>Pezizomycotina</taxon>
        <taxon>Sordariomycetes</taxon>
        <taxon>Hypocreomycetidae</taxon>
        <taxon>Hypocreales</taxon>
        <taxon>Nectriaceae</taxon>
        <taxon>Fusarium</taxon>
        <taxon>Fusarium oxysporum species complex</taxon>
    </lineage>
</organism>
<dbReference type="SUPFAM" id="SSF52540">
    <property type="entry name" value="P-loop containing nucleoside triphosphate hydrolases"/>
    <property type="match status" value="1"/>
</dbReference>
<reference evidence="4" key="1">
    <citation type="submission" date="2011-11" db="EMBL/GenBank/DDBJ databases">
        <title>The Genome Sequence of Fusarium oxysporum Cotton.</title>
        <authorList>
            <consortium name="The Broad Institute Genome Sequencing Platform"/>
            <person name="Ma L.-J."/>
            <person name="Gale L.R."/>
            <person name="Schwartz D.C."/>
            <person name="Zhou S."/>
            <person name="Corby-Kistler H."/>
            <person name="Young S.K."/>
            <person name="Zeng Q."/>
            <person name="Gargeya S."/>
            <person name="Fitzgerald M."/>
            <person name="Haas B."/>
            <person name="Abouelleil A."/>
            <person name="Alvarado L."/>
            <person name="Arachchi H.M."/>
            <person name="Berlin A."/>
            <person name="Brown A."/>
            <person name="Chapman S.B."/>
            <person name="Chen Z."/>
            <person name="Dunbar C."/>
            <person name="Freedman E."/>
            <person name="Gearin G."/>
            <person name="Goldberg J."/>
            <person name="Griggs A."/>
            <person name="Gujja S."/>
            <person name="Heiman D."/>
            <person name="Howarth C."/>
            <person name="Larson L."/>
            <person name="Lui A."/>
            <person name="MacDonald P.J.P."/>
            <person name="Montmayeur A."/>
            <person name="Murphy C."/>
            <person name="Neiman D."/>
            <person name="Pearson M."/>
            <person name="Priest M."/>
            <person name="Roberts A."/>
            <person name="Saif S."/>
            <person name="Shea T."/>
            <person name="Shenoy N."/>
            <person name="Sisk P."/>
            <person name="Stolte C."/>
            <person name="Sykes S."/>
            <person name="Wortman J."/>
            <person name="Nusbaum C."/>
            <person name="Birren B."/>
        </authorList>
    </citation>
    <scope>NUCLEOTIDE SEQUENCE [LARGE SCALE GENOMIC DNA]</scope>
    <source>
        <strain evidence="4">25433</strain>
    </source>
</reference>
<evidence type="ECO:0000313" key="4">
    <source>
        <dbReference type="EMBL" id="EXM13586.1"/>
    </source>
</evidence>
<evidence type="ECO:0000256" key="2">
    <source>
        <dbReference type="SAM" id="MobiDB-lite"/>
    </source>
</evidence>
<evidence type="ECO:0000256" key="1">
    <source>
        <dbReference type="ARBA" id="ARBA00022737"/>
    </source>
</evidence>
<gene>
    <name evidence="4" type="ORF">FOTG_17966</name>
</gene>
<evidence type="ECO:0000259" key="3">
    <source>
        <dbReference type="Pfam" id="PF24883"/>
    </source>
</evidence>
<dbReference type="AlphaFoldDB" id="X0KY31"/>
<keyword evidence="1" id="KW-0677">Repeat</keyword>
<proteinExistence type="predicted"/>
<feature type="domain" description="Nephrocystin 3-like N-terminal" evidence="3">
    <location>
        <begin position="84"/>
        <end position="259"/>
    </location>
</feature>
<dbReference type="EMBL" id="JH658135">
    <property type="protein sequence ID" value="EXM13586.1"/>
    <property type="molecule type" value="Genomic_DNA"/>
</dbReference>
<accession>X0KY31</accession>
<name>X0KY31_FUSOX</name>
<feature type="region of interest" description="Disordered" evidence="2">
    <location>
        <begin position="1"/>
        <end position="28"/>
    </location>
</feature>
<reference evidence="4" key="2">
    <citation type="submission" date="2012-05" db="EMBL/GenBank/DDBJ databases">
        <title>The Genome Annotation of Fusarium oxysporum Cotton.</title>
        <authorList>
            <consortium name="The Broad Institute Genomics Platform"/>
            <person name="Ma L.-J."/>
            <person name="Corby-Kistler H."/>
            <person name="Broz K."/>
            <person name="Gale L.R."/>
            <person name="Jonkers W."/>
            <person name="O'Donnell K."/>
            <person name="Ploetz R."/>
            <person name="Steinberg C."/>
            <person name="Schwartz D.C."/>
            <person name="VanEtten H."/>
            <person name="Zhou S."/>
            <person name="Young S.K."/>
            <person name="Zeng Q."/>
            <person name="Gargeya S."/>
            <person name="Fitzgerald M."/>
            <person name="Abouelleil A."/>
            <person name="Alvarado L."/>
            <person name="Chapman S.B."/>
            <person name="Gainer-Dewar J."/>
            <person name="Goldberg J."/>
            <person name="Griggs A."/>
            <person name="Gujja S."/>
            <person name="Hansen M."/>
            <person name="Howarth C."/>
            <person name="Imamovic A."/>
            <person name="Ireland A."/>
            <person name="Larimer J."/>
            <person name="McCowan C."/>
            <person name="Murphy C."/>
            <person name="Pearson M."/>
            <person name="Poon T.W."/>
            <person name="Priest M."/>
            <person name="Roberts A."/>
            <person name="Saif S."/>
            <person name="Shea T."/>
            <person name="Sykes S."/>
            <person name="Wortman J."/>
            <person name="Nusbaum C."/>
            <person name="Birren B."/>
        </authorList>
    </citation>
    <scope>NUCLEOTIDE SEQUENCE</scope>
    <source>
        <strain evidence="4">25433</strain>
    </source>
</reference>
<protein>
    <recommendedName>
        <fullName evidence="3">Nephrocystin 3-like N-terminal domain-containing protein</fullName>
    </recommendedName>
</protein>
<dbReference type="Gene3D" id="3.40.50.300">
    <property type="entry name" value="P-loop containing nucleotide triphosphate hydrolases"/>
    <property type="match status" value="1"/>
</dbReference>
<dbReference type="Pfam" id="PF24883">
    <property type="entry name" value="NPHP3_N"/>
    <property type="match status" value="1"/>
</dbReference>